<evidence type="ECO:0000313" key="7">
    <source>
        <dbReference type="EMBL" id="MFD2053204.1"/>
    </source>
</evidence>
<keyword evidence="7" id="KW-0255">Endonuclease</keyword>
<evidence type="ECO:0000256" key="4">
    <source>
        <dbReference type="ARBA" id="ARBA00023239"/>
    </source>
</evidence>
<keyword evidence="2" id="KW-0378">Hydrolase</keyword>
<dbReference type="Proteomes" id="UP001597349">
    <property type="component" value="Unassembled WGS sequence"/>
</dbReference>
<dbReference type="InterPro" id="IPR003265">
    <property type="entry name" value="HhH-GPD_domain"/>
</dbReference>
<dbReference type="Gene3D" id="1.10.1670.10">
    <property type="entry name" value="Helix-hairpin-Helix base-excision DNA repair enzymes (C-terminal)"/>
    <property type="match status" value="1"/>
</dbReference>
<proteinExistence type="predicted"/>
<comment type="caution">
    <text evidence="7">The sequence shown here is derived from an EMBL/GenBank/DDBJ whole genome shotgun (WGS) entry which is preliminary data.</text>
</comment>
<name>A0ABW4WCP2_9HYPH</name>
<keyword evidence="8" id="KW-1185">Reference proteome</keyword>
<evidence type="ECO:0000256" key="2">
    <source>
        <dbReference type="ARBA" id="ARBA00022801"/>
    </source>
</evidence>
<organism evidence="7 8">
    <name type="scientific">Mesorhizobium calcicola</name>
    <dbReference type="NCBI Taxonomy" id="1300310"/>
    <lineage>
        <taxon>Bacteria</taxon>
        <taxon>Pseudomonadati</taxon>
        <taxon>Pseudomonadota</taxon>
        <taxon>Alphaproteobacteria</taxon>
        <taxon>Hyphomicrobiales</taxon>
        <taxon>Phyllobacteriaceae</taxon>
        <taxon>Mesorhizobium</taxon>
    </lineage>
</organism>
<dbReference type="Gene3D" id="1.10.340.30">
    <property type="entry name" value="Hypothetical protein, domain 2"/>
    <property type="match status" value="1"/>
</dbReference>
<dbReference type="Pfam" id="PF22175">
    <property type="entry name" value="Ogg-HhH"/>
    <property type="match status" value="1"/>
</dbReference>
<protein>
    <submittedName>
        <fullName evidence="7">Endonuclease III domain-containing protein</fullName>
    </submittedName>
</protein>
<keyword evidence="6" id="KW-0326">Glycosidase</keyword>
<dbReference type="InterPro" id="IPR012092">
    <property type="entry name" value="DNA_glyclase/AP_lyase_Ogg"/>
</dbReference>
<evidence type="ECO:0000256" key="5">
    <source>
        <dbReference type="ARBA" id="ARBA00023268"/>
    </source>
</evidence>
<evidence type="ECO:0000256" key="3">
    <source>
        <dbReference type="ARBA" id="ARBA00023204"/>
    </source>
</evidence>
<keyword evidence="3" id="KW-0234">DNA repair</keyword>
<dbReference type="RefSeq" id="WP_245331281.1">
    <property type="nucleotide sequence ID" value="NZ_JBHUGY010000016.1"/>
</dbReference>
<gene>
    <name evidence="7" type="ORF">ACFSQT_08825</name>
</gene>
<accession>A0ABW4WCP2</accession>
<dbReference type="InterPro" id="IPR023170">
    <property type="entry name" value="HhH_base_excis_C"/>
</dbReference>
<sequence length="259" mass="28494">MQQVISLKEGQPIFLHLPDADAEVMPSVPWGNFTAVFTPAFWATQVWMDALDVPDESGLGETLAEEVVACLLGGHGAPAEVGLAAYDRVRSYMRANGPRLSLAQAEALLSEPLSVLGRSVRYRFAKQRAGYLHGCLEGVPMIDEAQLNDRELRDSLCSLPGIGPKTASWVVRNRRRSDDVAILDVHIIRACRQIGVFPANANPATDYFGLEKKYLDFSSAIGVRASMLDAVMWKIMRSVHPRLLQTLMNVSNQALVLPH</sequence>
<dbReference type="CDD" id="cd00056">
    <property type="entry name" value="ENDO3c"/>
    <property type="match status" value="1"/>
</dbReference>
<dbReference type="EMBL" id="JBHUGY010000016">
    <property type="protein sequence ID" value="MFD2053204.1"/>
    <property type="molecule type" value="Genomic_DNA"/>
</dbReference>
<keyword evidence="5" id="KW-0511">Multifunctional enzyme</keyword>
<dbReference type="SUPFAM" id="SSF48150">
    <property type="entry name" value="DNA-glycosylase"/>
    <property type="match status" value="1"/>
</dbReference>
<dbReference type="InterPro" id="IPR011257">
    <property type="entry name" value="DNA_glycosylase"/>
</dbReference>
<keyword evidence="1" id="KW-0227">DNA damage</keyword>
<keyword evidence="4" id="KW-0456">Lyase</keyword>
<keyword evidence="7" id="KW-0540">Nuclease</keyword>
<reference evidence="8" key="1">
    <citation type="journal article" date="2019" name="Int. J. Syst. Evol. Microbiol.">
        <title>The Global Catalogue of Microorganisms (GCM) 10K type strain sequencing project: providing services to taxonomists for standard genome sequencing and annotation.</title>
        <authorList>
            <consortium name="The Broad Institute Genomics Platform"/>
            <consortium name="The Broad Institute Genome Sequencing Center for Infectious Disease"/>
            <person name="Wu L."/>
            <person name="Ma J."/>
        </authorList>
    </citation>
    <scope>NUCLEOTIDE SEQUENCE [LARGE SCALE GENOMIC DNA]</scope>
    <source>
        <strain evidence="8">CGMCC 1.16226</strain>
    </source>
</reference>
<dbReference type="GO" id="GO:0004519">
    <property type="term" value="F:endonuclease activity"/>
    <property type="evidence" value="ECO:0007669"/>
    <property type="project" value="UniProtKB-KW"/>
</dbReference>
<evidence type="ECO:0000256" key="6">
    <source>
        <dbReference type="ARBA" id="ARBA00023295"/>
    </source>
</evidence>
<evidence type="ECO:0000313" key="8">
    <source>
        <dbReference type="Proteomes" id="UP001597349"/>
    </source>
</evidence>
<evidence type="ECO:0000256" key="1">
    <source>
        <dbReference type="ARBA" id="ARBA00022763"/>
    </source>
</evidence>